<keyword evidence="1" id="KW-0969">Cilium</keyword>
<comment type="caution">
    <text evidence="1">The sequence shown here is derived from an EMBL/GenBank/DDBJ whole genome shotgun (WGS) entry which is preliminary data.</text>
</comment>
<dbReference type="Proteomes" id="UP000188637">
    <property type="component" value="Unassembled WGS sequence"/>
</dbReference>
<accession>A0ACC8XHJ0</accession>
<reference evidence="1" key="1">
    <citation type="submission" date="2016-08" db="EMBL/GenBank/DDBJ databases">
        <authorList>
            <person name="Ngugi D.K."/>
            <person name="Miyake S."/>
            <person name="Stingl U."/>
        </authorList>
    </citation>
    <scope>NUCLEOTIDE SEQUENCE</scope>
    <source>
        <strain evidence="1">SCG-D08WGA-EpuloA1</strain>
    </source>
</reference>
<organism evidence="1 2">
    <name type="scientific">Candidatus Epulonipiscium fishelsonii</name>
    <dbReference type="NCBI Taxonomy" id="77094"/>
    <lineage>
        <taxon>Bacteria</taxon>
        <taxon>Bacillati</taxon>
        <taxon>Bacillota</taxon>
        <taxon>Clostridia</taxon>
        <taxon>Lachnospirales</taxon>
        <taxon>Lachnospiraceae</taxon>
        <taxon>Candidatus Epulonipiscium</taxon>
    </lineage>
</organism>
<dbReference type="EMBL" id="LJHD01000131">
    <property type="protein sequence ID" value="ONI43900.1"/>
    <property type="molecule type" value="Genomic_DNA"/>
</dbReference>
<evidence type="ECO:0000313" key="2">
    <source>
        <dbReference type="Proteomes" id="UP000188637"/>
    </source>
</evidence>
<keyword evidence="1" id="KW-0966">Cell projection</keyword>
<protein>
    <submittedName>
        <fullName evidence="1">Flagellar export chaperone FliS</fullName>
    </submittedName>
</protein>
<keyword evidence="2" id="KW-1185">Reference proteome</keyword>
<gene>
    <name evidence="1" type="ORF">AN640_06015</name>
</gene>
<keyword evidence="1" id="KW-0282">Flagellum</keyword>
<proteinExistence type="predicted"/>
<sequence length="124" mass="14427">MNPYQTYQQNKVLTASPGEITLMLYEGAIKFCNKALIALDNADIAEAHINIIKAQNIIQEFQITLKMEYEVAHSMALLYEYIFDLLVKANVKKSKPELEEALHFIREFRDLWVQVLQKVKQQPK</sequence>
<name>A0ACC8XHJ0_9FIRM</name>
<evidence type="ECO:0000313" key="1">
    <source>
        <dbReference type="EMBL" id="ONI43900.1"/>
    </source>
</evidence>